<dbReference type="PANTHER" id="PTHR21362:SF1">
    <property type="entry name" value="ACROSIN-BINDING PROTEIN"/>
    <property type="match status" value="1"/>
</dbReference>
<dbReference type="InterPro" id="IPR009865">
    <property type="entry name" value="Proacrosin-bd"/>
</dbReference>
<dbReference type="OrthoDB" id="9009946at2759"/>
<sequence length="591" mass="62648">MPLSDAEYDHFFKTLNSPRRVSAVCFLRTMYGCQNALIQTLDLYENHGIVPEGPVCSDLAEMPTFPDFCTLTFYRCTLKKYFVKRIQCPDKINEAPATTQNTNQEPGDTESSSTLQETLLISILPTTLSTTETPPAPVTSASNTPTAATEAMTTTLPATATGTVPELPTVISAVTASMEPLDPTSSTPITTDSESLLELLTGLDAVIAEQSFPELFTTTGTTPTTTDMSFSQHLTFLTAVPSPSPVPTLPSTSSAMTAAPVISVSVVPVSPSEPATTEAAISSTSTTPTMMDESFSQHLTFLATEPSPSPVPTLPSTSNVMTATPSISVSVVPVSSSEPATSEVATPSIPTNPATTVAPASSPTSAPSSSIIIVTPTATSTNQPCSVLPFSSSSTASKISILLTKPATPKTPAHLSPPSNVAHWPVVPISAVLGQYPLQPTPIMQLFVLPSGFGPRKPKLQGAIAVSPLLPIIAGPANIWQKKKIPEPQANSPTTAKVENFLQMNSPTTAKVENFLQMNSPTTAKFENFFLRLRDSRVQQMMQKMRELMGKGKAVKKQLLQSTSLQLLGALKNAKQKSSTVSLVSKKQLQR</sequence>
<protein>
    <recommendedName>
        <fullName evidence="2">Acrosin-binding protein</fullName>
    </recommendedName>
    <alternativeName>
        <fullName evidence="6">Acrosin-binding protein, 60 kDa form</fullName>
    </alternativeName>
    <alternativeName>
        <fullName evidence="7">Proacrosin-binding protein sp32</fullName>
    </alternativeName>
</protein>
<dbReference type="RefSeq" id="XP_025020453.1">
    <property type="nucleotide sequence ID" value="XM_025164685.1"/>
</dbReference>
<proteinExistence type="predicted"/>
<keyword evidence="3" id="KW-0597">Phosphoprotein</keyword>
<evidence type="ECO:0000256" key="8">
    <source>
        <dbReference type="ARBA" id="ARBA00045517"/>
    </source>
</evidence>
<dbReference type="GO" id="GO:0005634">
    <property type="term" value="C:nucleus"/>
    <property type="evidence" value="ECO:0007669"/>
    <property type="project" value="TreeGrafter"/>
</dbReference>
<organism evidence="10 11">
    <name type="scientific">Python bivittatus</name>
    <name type="common">Burmese python</name>
    <name type="synonym">Python molurus bivittatus</name>
    <dbReference type="NCBI Taxonomy" id="176946"/>
    <lineage>
        <taxon>Eukaryota</taxon>
        <taxon>Metazoa</taxon>
        <taxon>Chordata</taxon>
        <taxon>Craniata</taxon>
        <taxon>Vertebrata</taxon>
        <taxon>Euteleostomi</taxon>
        <taxon>Lepidosauria</taxon>
        <taxon>Squamata</taxon>
        <taxon>Bifurcata</taxon>
        <taxon>Unidentata</taxon>
        <taxon>Episquamata</taxon>
        <taxon>Toxicofera</taxon>
        <taxon>Serpentes</taxon>
        <taxon>Henophidia</taxon>
        <taxon>Pythonidae</taxon>
        <taxon>Python</taxon>
    </lineage>
</organism>
<evidence type="ECO:0000256" key="4">
    <source>
        <dbReference type="ARBA" id="ARBA00022729"/>
    </source>
</evidence>
<dbReference type="Pfam" id="PF07222">
    <property type="entry name" value="PBP_sp32"/>
    <property type="match status" value="1"/>
</dbReference>
<keyword evidence="5" id="KW-0968">Cytoplasmic vesicle</keyword>
<dbReference type="AlphaFoldDB" id="A0A9F5MXJ7"/>
<feature type="compositionally biased region" description="Low complexity" evidence="9">
    <location>
        <begin position="353"/>
        <end position="368"/>
    </location>
</feature>
<dbReference type="KEGG" id="pbi:112540291"/>
<dbReference type="PANTHER" id="PTHR21362">
    <property type="entry name" value="ACROSIN-BINDING PROTEIN"/>
    <property type="match status" value="1"/>
</dbReference>
<evidence type="ECO:0000256" key="5">
    <source>
        <dbReference type="ARBA" id="ARBA00023329"/>
    </source>
</evidence>
<gene>
    <name evidence="11" type="primary">LOC112540291</name>
</gene>
<dbReference type="OMA" id="ARPANIW"/>
<dbReference type="GO" id="GO:0001669">
    <property type="term" value="C:acrosomal vesicle"/>
    <property type="evidence" value="ECO:0007669"/>
    <property type="project" value="UniProtKB-SubCell"/>
</dbReference>
<evidence type="ECO:0000256" key="3">
    <source>
        <dbReference type="ARBA" id="ARBA00022553"/>
    </source>
</evidence>
<dbReference type="Proteomes" id="UP000695026">
    <property type="component" value="Unplaced"/>
</dbReference>
<feature type="region of interest" description="Disordered" evidence="9">
    <location>
        <begin position="338"/>
        <end position="368"/>
    </location>
</feature>
<evidence type="ECO:0000256" key="6">
    <source>
        <dbReference type="ARBA" id="ARBA00032734"/>
    </source>
</evidence>
<evidence type="ECO:0000256" key="7">
    <source>
        <dbReference type="ARBA" id="ARBA00033453"/>
    </source>
</evidence>
<evidence type="ECO:0000313" key="11">
    <source>
        <dbReference type="RefSeq" id="XP_025020453.1"/>
    </source>
</evidence>
<keyword evidence="4" id="KW-0732">Signal</keyword>
<keyword evidence="10" id="KW-1185">Reference proteome</keyword>
<evidence type="ECO:0000256" key="2">
    <source>
        <dbReference type="ARBA" id="ARBA00018940"/>
    </source>
</evidence>
<evidence type="ECO:0000256" key="1">
    <source>
        <dbReference type="ARBA" id="ARBA00004218"/>
    </source>
</evidence>
<evidence type="ECO:0000313" key="10">
    <source>
        <dbReference type="Proteomes" id="UP000695026"/>
    </source>
</evidence>
<comment type="subcellular location">
    <subcellularLocation>
        <location evidence="1">Cytoplasmic vesicle</location>
        <location evidence="1">Secretory vesicle</location>
        <location evidence="1">Acrosome</location>
    </subcellularLocation>
</comment>
<name>A0A9F5MXJ7_PYTBI</name>
<evidence type="ECO:0000256" key="9">
    <source>
        <dbReference type="SAM" id="MobiDB-lite"/>
    </source>
</evidence>
<reference evidence="11" key="1">
    <citation type="submission" date="2025-08" db="UniProtKB">
        <authorList>
            <consortium name="RefSeq"/>
        </authorList>
    </citation>
    <scope>IDENTIFICATION</scope>
    <source>
        <tissue evidence="11">Liver</tissue>
    </source>
</reference>
<comment type="function">
    <text evidence="8">Acrosomal protein that maintains proacrosin (pro-ACR) as an enzymatically inactive zymogen in the acrosome. Involved also in the acrosome formation.</text>
</comment>
<accession>A0A9F5MXJ7</accession>
<dbReference type="GeneID" id="112540291"/>